<dbReference type="AlphaFoldDB" id="E8RNA0"/>
<dbReference type="EMBL" id="CP002395">
    <property type="protein sequence ID" value="ADU13999.1"/>
    <property type="molecule type" value="Genomic_DNA"/>
</dbReference>
<accession>E8RNA0</accession>
<proteinExistence type="predicted"/>
<dbReference type="RefSeq" id="WP_013479826.1">
    <property type="nucleotide sequence ID" value="NC_014816.1"/>
</dbReference>
<dbReference type="OrthoDB" id="7193241at2"/>
<dbReference type="KEGG" id="aex:Astex_2346"/>
<keyword evidence="2" id="KW-1185">Reference proteome</keyword>
<sequence>MAITDILFLAAVATVGSEPPLPPDIPPNAVFYTQEDVKRYRFPKPYLPPEAKAAKVDADAVVACEVNTNGRMKRCAVVIENPPGMGFGKAGGYPVFEEC</sequence>
<protein>
    <submittedName>
        <fullName evidence="1">Uncharacterized protein</fullName>
    </submittedName>
</protein>
<gene>
    <name evidence="1" type="ordered locus">Astex_2346</name>
</gene>
<name>E8RNA0_ASTEC</name>
<dbReference type="Proteomes" id="UP000001492">
    <property type="component" value="Chromosome 1"/>
</dbReference>
<evidence type="ECO:0000313" key="2">
    <source>
        <dbReference type="Proteomes" id="UP000001492"/>
    </source>
</evidence>
<organism evidence="1 2">
    <name type="scientific">Asticcacaulis excentricus (strain ATCC 15261 / DSM 4724 / KCTC 12464 / NCIMB 9791 / VKM B-1370 / CB 48)</name>
    <dbReference type="NCBI Taxonomy" id="573065"/>
    <lineage>
        <taxon>Bacteria</taxon>
        <taxon>Pseudomonadati</taxon>
        <taxon>Pseudomonadota</taxon>
        <taxon>Alphaproteobacteria</taxon>
        <taxon>Caulobacterales</taxon>
        <taxon>Caulobacteraceae</taxon>
        <taxon>Asticcacaulis</taxon>
    </lineage>
</organism>
<reference evidence="2" key="1">
    <citation type="submission" date="2010-12" db="EMBL/GenBank/DDBJ databases">
        <title>Complete sequence of chromosome 1 of Asticcacaulis excentricus CB 48.</title>
        <authorList>
            <consortium name="US DOE Joint Genome Institute"/>
            <person name="Lucas S."/>
            <person name="Copeland A."/>
            <person name="Lapidus A."/>
            <person name="Cheng J.-F."/>
            <person name="Bruce D."/>
            <person name="Goodwin L."/>
            <person name="Pitluck S."/>
            <person name="Teshima H."/>
            <person name="Davenport K."/>
            <person name="Detter J.C."/>
            <person name="Han C."/>
            <person name="Tapia R."/>
            <person name="Land M."/>
            <person name="Hauser L."/>
            <person name="Jeffries C."/>
            <person name="Kyrpides N."/>
            <person name="Ivanova N."/>
            <person name="Ovchinnikova G."/>
            <person name="Brun Y.V."/>
            <person name="Woyke T."/>
        </authorList>
    </citation>
    <scope>NUCLEOTIDE SEQUENCE [LARGE SCALE GENOMIC DNA]</scope>
    <source>
        <strain evidence="2">ATCC 15261 / DSM 4724 / KCTC 12464 / NCIMB 9791 / VKM B-1370 / CB 48</strain>
    </source>
</reference>
<dbReference type="Gene3D" id="3.30.1150.10">
    <property type="match status" value="1"/>
</dbReference>
<dbReference type="HOGENOM" id="CLU_2314350_0_0_5"/>
<evidence type="ECO:0000313" key="1">
    <source>
        <dbReference type="EMBL" id="ADU13999.1"/>
    </source>
</evidence>